<dbReference type="Gene3D" id="1.10.10.10">
    <property type="entry name" value="Winged helix-like DNA-binding domain superfamily/Winged helix DNA-binding domain"/>
    <property type="match status" value="1"/>
</dbReference>
<dbReference type="KEGG" id="csur:N24_3186"/>
<dbReference type="SUPFAM" id="SSF88659">
    <property type="entry name" value="Sigma3 and sigma4 domains of RNA polymerase sigma factors"/>
    <property type="match status" value="1"/>
</dbReference>
<dbReference type="InterPro" id="IPR036388">
    <property type="entry name" value="WH-like_DNA-bd_sf"/>
</dbReference>
<keyword evidence="3" id="KW-0731">Sigma factor</keyword>
<proteinExistence type="inferred from homology"/>
<dbReference type="GO" id="GO:0006352">
    <property type="term" value="P:DNA-templated transcription initiation"/>
    <property type="evidence" value="ECO:0007669"/>
    <property type="project" value="InterPro"/>
</dbReference>
<feature type="domain" description="RNA polymerase sigma factor 70 region 4 type 2" evidence="7">
    <location>
        <begin position="165"/>
        <end position="216"/>
    </location>
</feature>
<dbReference type="CDD" id="cd06171">
    <property type="entry name" value="Sigma70_r4"/>
    <property type="match status" value="1"/>
</dbReference>
<dbReference type="Pfam" id="PF04542">
    <property type="entry name" value="Sigma70_r2"/>
    <property type="match status" value="1"/>
</dbReference>
<sequence>MMGADNFLAGKTQPILSPMRDVRCIPALHRGIFMTLLSRQKEVSEISDAQLVKRFISGDARAFSTIVDRHERHMLKAAKRYSRKPEDAQDILQEALFRASRNMHLYRAEASLGTWLHTLVLNSGFDWATHRCQVEFPVLHEPVIDLDKDPRIAVDPLGYLDVAMTIRKAIDQLHPDQRIAIILVDLGGYTVEDVAEIEGVKVGTVKSRRGRARKALRALLHADFFGPED</sequence>
<dbReference type="InterPro" id="IPR007627">
    <property type="entry name" value="RNA_pol_sigma70_r2"/>
</dbReference>
<dbReference type="Proteomes" id="UP000218244">
    <property type="component" value="Chromosome"/>
</dbReference>
<evidence type="ECO:0000256" key="5">
    <source>
        <dbReference type="ARBA" id="ARBA00023163"/>
    </source>
</evidence>
<accession>A0A169SDE9</accession>
<evidence type="ECO:0000259" key="6">
    <source>
        <dbReference type="Pfam" id="PF04542"/>
    </source>
</evidence>
<evidence type="ECO:0000256" key="4">
    <source>
        <dbReference type="ARBA" id="ARBA00023125"/>
    </source>
</evidence>
<keyword evidence="5" id="KW-0804">Transcription</keyword>
<evidence type="ECO:0000259" key="7">
    <source>
        <dbReference type="Pfam" id="PF08281"/>
    </source>
</evidence>
<dbReference type="NCBIfam" id="TIGR02937">
    <property type="entry name" value="sigma70-ECF"/>
    <property type="match status" value="1"/>
</dbReference>
<dbReference type="PANTHER" id="PTHR43133:SF8">
    <property type="entry name" value="RNA POLYMERASE SIGMA FACTOR HI_1459-RELATED"/>
    <property type="match status" value="1"/>
</dbReference>
<dbReference type="EMBL" id="AP017369">
    <property type="protein sequence ID" value="BAU97448.1"/>
    <property type="molecule type" value="Genomic_DNA"/>
</dbReference>
<dbReference type="PANTHER" id="PTHR43133">
    <property type="entry name" value="RNA POLYMERASE ECF-TYPE SIGMA FACTO"/>
    <property type="match status" value="1"/>
</dbReference>
<dbReference type="Pfam" id="PF08281">
    <property type="entry name" value="Sigma70_r4_2"/>
    <property type="match status" value="1"/>
</dbReference>
<organism evidence="8 9">
    <name type="scientific">Corynebacterium suranareeae</name>
    <dbReference type="NCBI Taxonomy" id="2506452"/>
    <lineage>
        <taxon>Bacteria</taxon>
        <taxon>Bacillati</taxon>
        <taxon>Actinomycetota</taxon>
        <taxon>Actinomycetes</taxon>
        <taxon>Mycobacteriales</taxon>
        <taxon>Corynebacteriaceae</taxon>
        <taxon>Corynebacterium</taxon>
    </lineage>
</organism>
<gene>
    <name evidence="8" type="primary">sigM</name>
    <name evidence="8" type="ORF">N24_3186</name>
</gene>
<dbReference type="InterPro" id="IPR039425">
    <property type="entry name" value="RNA_pol_sigma-70-like"/>
</dbReference>
<evidence type="ECO:0000256" key="3">
    <source>
        <dbReference type="ARBA" id="ARBA00023082"/>
    </source>
</evidence>
<evidence type="ECO:0000256" key="2">
    <source>
        <dbReference type="ARBA" id="ARBA00023015"/>
    </source>
</evidence>
<dbReference type="SUPFAM" id="SSF88946">
    <property type="entry name" value="Sigma2 domain of RNA polymerase sigma factors"/>
    <property type="match status" value="1"/>
</dbReference>
<dbReference type="InterPro" id="IPR013325">
    <property type="entry name" value="RNA_pol_sigma_r2"/>
</dbReference>
<dbReference type="Gene3D" id="1.10.1740.10">
    <property type="match status" value="1"/>
</dbReference>
<reference evidence="8 9" key="1">
    <citation type="submission" date="2016-02" db="EMBL/GenBank/DDBJ databases">
        <title>Corynebacterium glutamicum N24 whole genome sequencing project.</title>
        <authorList>
            <person name="Matsutani M."/>
            <person name="Nangtapong N."/>
            <person name="Yakushi T."/>
            <person name="Matsushita K."/>
        </authorList>
    </citation>
    <scope>NUCLEOTIDE SEQUENCE [LARGE SCALE GENOMIC DNA]</scope>
    <source>
        <strain evidence="8 9">N24</strain>
    </source>
</reference>
<keyword evidence="2" id="KW-0805">Transcription regulation</keyword>
<evidence type="ECO:0000313" key="9">
    <source>
        <dbReference type="Proteomes" id="UP000218244"/>
    </source>
</evidence>
<keyword evidence="4" id="KW-0238">DNA-binding</keyword>
<feature type="domain" description="RNA polymerase sigma-70 region 2" evidence="6">
    <location>
        <begin position="67"/>
        <end position="123"/>
    </location>
</feature>
<dbReference type="InterPro" id="IPR013324">
    <property type="entry name" value="RNA_pol_sigma_r3/r4-like"/>
</dbReference>
<dbReference type="GO" id="GO:0016987">
    <property type="term" value="F:sigma factor activity"/>
    <property type="evidence" value="ECO:0007669"/>
    <property type="project" value="UniProtKB-KW"/>
</dbReference>
<keyword evidence="9" id="KW-1185">Reference proteome</keyword>
<dbReference type="AlphaFoldDB" id="A0A169SDE9"/>
<protein>
    <submittedName>
        <fullName evidence="8">RNA polymerase sigma factor</fullName>
    </submittedName>
</protein>
<comment type="similarity">
    <text evidence="1">Belongs to the sigma-70 factor family. ECF subfamily.</text>
</comment>
<evidence type="ECO:0000313" key="8">
    <source>
        <dbReference type="EMBL" id="BAU97448.1"/>
    </source>
</evidence>
<dbReference type="GO" id="GO:0003677">
    <property type="term" value="F:DNA binding"/>
    <property type="evidence" value="ECO:0007669"/>
    <property type="project" value="UniProtKB-KW"/>
</dbReference>
<dbReference type="InterPro" id="IPR013249">
    <property type="entry name" value="RNA_pol_sigma70_r4_t2"/>
</dbReference>
<dbReference type="InterPro" id="IPR014284">
    <property type="entry name" value="RNA_pol_sigma-70_dom"/>
</dbReference>
<name>A0A169SDE9_9CORY</name>
<evidence type="ECO:0000256" key="1">
    <source>
        <dbReference type="ARBA" id="ARBA00010641"/>
    </source>
</evidence>